<organism evidence="1 2">
    <name type="scientific">Marasmiellus scandens</name>
    <dbReference type="NCBI Taxonomy" id="2682957"/>
    <lineage>
        <taxon>Eukaryota</taxon>
        <taxon>Fungi</taxon>
        <taxon>Dikarya</taxon>
        <taxon>Basidiomycota</taxon>
        <taxon>Agaricomycotina</taxon>
        <taxon>Agaricomycetes</taxon>
        <taxon>Agaricomycetidae</taxon>
        <taxon>Agaricales</taxon>
        <taxon>Marasmiineae</taxon>
        <taxon>Omphalotaceae</taxon>
        <taxon>Marasmiellus</taxon>
    </lineage>
</organism>
<evidence type="ECO:0000313" key="1">
    <source>
        <dbReference type="EMBL" id="KAK7458082.1"/>
    </source>
</evidence>
<sequence>MSLAETHLLRLMWRDMSPWELFTFLGVNWFTRRAVIAYIQQAFSPQDIITRYFSDLDGGALFREVMRTSHAVISGSAALQVFHRVRYPESDLDVYVPSATSKLMVWYLEHHGYTFVPRSNQHATAEITLLRATNRETEEVAGYGGYDLPAIDDVLTFDKDGLKVELVLCRFNVIDAICSFHSTPVMNVITSDYAYCLYPHATLRTRIGVVLKDSLHTHPAIEKYRFRGWTMISVPPSAVAFSTDNEMGLVTRYPADRYCWVIPLSATHRYWSSSAGKFGLFAECDFDSEFIVPNSWSLRLTYEGTTTSYIPHQLTVGSHTSVFCVCPRITAFMKYETDIVYRKPEQACAKYRALPSLFDRTATQFASSAMASTPRADILSVIIGEILPYYALDRCIPKVTTYNRRDRGSWKVVVFRFKRSHQIPPSPNDIFSEELSMLLQTERVIVRLVKASSRRRCVAM</sequence>
<name>A0ABR1JHG5_9AGAR</name>
<comment type="caution">
    <text evidence="1">The sequence shown here is derived from an EMBL/GenBank/DDBJ whole genome shotgun (WGS) entry which is preliminary data.</text>
</comment>
<dbReference type="EMBL" id="JBANRG010000018">
    <property type="protein sequence ID" value="KAK7458082.1"/>
    <property type="molecule type" value="Genomic_DNA"/>
</dbReference>
<reference evidence="1 2" key="1">
    <citation type="submission" date="2024-01" db="EMBL/GenBank/DDBJ databases">
        <title>A draft genome for the cacao thread blight pathogen Marasmiellus scandens.</title>
        <authorList>
            <person name="Baruah I.K."/>
            <person name="Leung J."/>
            <person name="Bukari Y."/>
            <person name="Amoako-Attah I."/>
            <person name="Meinhardt L.W."/>
            <person name="Bailey B.A."/>
            <person name="Cohen S.P."/>
        </authorList>
    </citation>
    <scope>NUCLEOTIDE SEQUENCE [LARGE SCALE GENOMIC DNA]</scope>
    <source>
        <strain evidence="1 2">GH-19</strain>
    </source>
</reference>
<protein>
    <submittedName>
        <fullName evidence="1">Uncharacterized protein</fullName>
    </submittedName>
</protein>
<accession>A0ABR1JHG5</accession>
<gene>
    <name evidence="1" type="ORF">VKT23_009988</name>
</gene>
<evidence type="ECO:0000313" key="2">
    <source>
        <dbReference type="Proteomes" id="UP001498398"/>
    </source>
</evidence>
<keyword evidence="2" id="KW-1185">Reference proteome</keyword>
<dbReference type="Proteomes" id="UP001498398">
    <property type="component" value="Unassembled WGS sequence"/>
</dbReference>
<proteinExistence type="predicted"/>